<dbReference type="InterPro" id="IPR018307">
    <property type="entry name" value="ABL9/DENND6_dom"/>
</dbReference>
<reference evidence="4 5" key="1">
    <citation type="journal article" date="2018" name="Genome Biol. Evol.">
        <title>Multiple Roots of Fruiting Body Formation in Amoebozoa.</title>
        <authorList>
            <person name="Hillmann F."/>
            <person name="Forbes G."/>
            <person name="Novohradska S."/>
            <person name="Ferling I."/>
            <person name="Riege K."/>
            <person name="Groth M."/>
            <person name="Westermann M."/>
            <person name="Marz M."/>
            <person name="Spaller T."/>
            <person name="Winckler T."/>
            <person name="Schaap P."/>
            <person name="Glockner G."/>
        </authorList>
    </citation>
    <scope>NUCLEOTIDE SEQUENCE [LARGE SCALE GENOMIC DNA]</scope>
    <source>
        <strain evidence="4 5">Jena</strain>
    </source>
</reference>
<accession>A0A2P6NHT8</accession>
<dbReference type="InterPro" id="IPR051731">
    <property type="entry name" value="DENND11/AVL9_GEFs"/>
</dbReference>
<feature type="region of interest" description="Disordered" evidence="2">
    <location>
        <begin position="593"/>
        <end position="612"/>
    </location>
</feature>
<dbReference type="Pfam" id="PF09794">
    <property type="entry name" value="Avl9"/>
    <property type="match status" value="1"/>
</dbReference>
<evidence type="ECO:0000313" key="4">
    <source>
        <dbReference type="EMBL" id="PRP83499.1"/>
    </source>
</evidence>
<gene>
    <name evidence="4" type="ORF">PROFUN_04373</name>
</gene>
<dbReference type="GO" id="GO:0005737">
    <property type="term" value="C:cytoplasm"/>
    <property type="evidence" value="ECO:0007669"/>
    <property type="project" value="TreeGrafter"/>
</dbReference>
<dbReference type="InterPro" id="IPR037516">
    <property type="entry name" value="Tripartite_DENN"/>
</dbReference>
<dbReference type="FunCoup" id="A0A2P6NHT8">
    <property type="interactions" value="232"/>
</dbReference>
<sequence length="612" mass="67381">MVVRQYAVHYRVQIVGTRDSSSARCELEYFLRQLQRKKSKSTGIFNPHSRSDNPSISDFMDDFHQLTGDEVIAQILVIGFHHQIGHVIEFAYPEMPKTNDGKFIAVPQEWSMVPYIALPDGAHLVEQDAVFFNVPSIQEPGKTLYGVASYRQMSITKLITVSEDIKRPMIQKAVVVLSRYPVYGAIEERLRPITLAFFEQGDFTMTEILVQAFETMNHQLSKSVCLQPATLTVGLSLRQLVDVMGRNVLNLLKLILLGQVKIVLFNVSPVQNVSSAIFALLSLLPGSIQQGLSLVDVSEEDHQMIVTYGLPFQLFREDNELIAYAPINQFDIMKSKKNFLAGATNSLYLRNPPFEGTLVVVNLSNGDVVPYGAQSKLATLSTRDGNFMEELIEHLAFYDKQNNAAEPVERYEGSDDWIRDRFKVYLKSLLSTVASIPGVLEEKIPDGWETVEGVADFNTNWVRAFLTSQTFQEWKTKFDPSITQVPHEHPGAKGLAANFMDGISALKVASEKKIQEANLNAKAANAYDVTSAAATKTAAVSAAAAATAAAKVSQFVQDNGPGAKAAVATGWSSLMGAVNRGIAAANTAVQEYQQKQKGTGSNVASPEMSEDK</sequence>
<dbReference type="OrthoDB" id="19579at2759"/>
<evidence type="ECO:0000313" key="5">
    <source>
        <dbReference type="Proteomes" id="UP000241769"/>
    </source>
</evidence>
<feature type="domain" description="UDENN" evidence="3">
    <location>
        <begin position="73"/>
        <end position="494"/>
    </location>
</feature>
<dbReference type="PANTHER" id="PTHR31017">
    <property type="entry name" value="LATE SECRETORY PATHWAY PROTEIN AVL9-RELATED"/>
    <property type="match status" value="1"/>
</dbReference>
<keyword evidence="5" id="KW-1185">Reference proteome</keyword>
<evidence type="ECO:0000256" key="1">
    <source>
        <dbReference type="ARBA" id="ARBA00038178"/>
    </source>
</evidence>
<dbReference type="PANTHER" id="PTHR31017:SF1">
    <property type="entry name" value="LATE SECRETORY PATHWAY PROTEIN AVL9 HOMOLOG"/>
    <property type="match status" value="1"/>
</dbReference>
<evidence type="ECO:0000259" key="3">
    <source>
        <dbReference type="PROSITE" id="PS50211"/>
    </source>
</evidence>
<evidence type="ECO:0000256" key="2">
    <source>
        <dbReference type="SAM" id="MobiDB-lite"/>
    </source>
</evidence>
<dbReference type="EMBL" id="MDYQ01000081">
    <property type="protein sequence ID" value="PRP83499.1"/>
    <property type="molecule type" value="Genomic_DNA"/>
</dbReference>
<dbReference type="PROSITE" id="PS50211">
    <property type="entry name" value="DENN"/>
    <property type="match status" value="1"/>
</dbReference>
<organism evidence="4 5">
    <name type="scientific">Planoprotostelium fungivorum</name>
    <dbReference type="NCBI Taxonomy" id="1890364"/>
    <lineage>
        <taxon>Eukaryota</taxon>
        <taxon>Amoebozoa</taxon>
        <taxon>Evosea</taxon>
        <taxon>Variosea</taxon>
        <taxon>Cavosteliida</taxon>
        <taxon>Cavosteliaceae</taxon>
        <taxon>Planoprotostelium</taxon>
    </lineage>
</organism>
<feature type="compositionally biased region" description="Polar residues" evidence="2">
    <location>
        <begin position="593"/>
        <end position="604"/>
    </location>
</feature>
<protein>
    <submittedName>
        <fullName evidence="4">Late secretory pathway protein</fullName>
    </submittedName>
</protein>
<proteinExistence type="inferred from homology"/>
<dbReference type="AlphaFoldDB" id="A0A2P6NHT8"/>
<comment type="similarity">
    <text evidence="1">Belongs to the AVL9 family.</text>
</comment>
<comment type="caution">
    <text evidence="4">The sequence shown here is derived from an EMBL/GenBank/DDBJ whole genome shotgun (WGS) entry which is preliminary data.</text>
</comment>
<dbReference type="Proteomes" id="UP000241769">
    <property type="component" value="Unassembled WGS sequence"/>
</dbReference>
<name>A0A2P6NHT8_9EUKA</name>
<dbReference type="InParanoid" id="A0A2P6NHT8"/>